<dbReference type="GO" id="GO:0003677">
    <property type="term" value="F:DNA binding"/>
    <property type="evidence" value="ECO:0007669"/>
    <property type="project" value="UniProtKB-KW"/>
</dbReference>
<dbReference type="CDD" id="cd00093">
    <property type="entry name" value="HTH_XRE"/>
    <property type="match status" value="1"/>
</dbReference>
<comment type="similarity">
    <text evidence="1">Belongs to the transposase IS21/IS408/IS1162 family.</text>
</comment>
<dbReference type="GO" id="GO:0032196">
    <property type="term" value="P:transposition"/>
    <property type="evidence" value="ECO:0007669"/>
    <property type="project" value="UniProtKB-KW"/>
</dbReference>
<evidence type="ECO:0000256" key="1">
    <source>
        <dbReference type="ARBA" id="ARBA00009277"/>
    </source>
</evidence>
<evidence type="ECO:0000313" key="6">
    <source>
        <dbReference type="EMBL" id="SDZ54574.1"/>
    </source>
</evidence>
<gene>
    <name evidence="6" type="ORF">SAMN05421547_13339</name>
</gene>
<dbReference type="PANTHER" id="PTHR35004:SF7">
    <property type="entry name" value="INTEGRASE PROTEIN"/>
    <property type="match status" value="1"/>
</dbReference>
<dbReference type="PANTHER" id="PTHR35004">
    <property type="entry name" value="TRANSPOSASE RV3428C-RELATED"/>
    <property type="match status" value="1"/>
</dbReference>
<accession>A0A1H3TWG9</accession>
<protein>
    <submittedName>
        <fullName evidence="6">Transposase</fullName>
    </submittedName>
</protein>
<dbReference type="Gene3D" id="1.10.10.60">
    <property type="entry name" value="Homeodomain-like"/>
    <property type="match status" value="1"/>
</dbReference>
<dbReference type="Proteomes" id="UP000183417">
    <property type="component" value="Unassembled WGS sequence"/>
</dbReference>
<dbReference type="NCBIfam" id="NF033546">
    <property type="entry name" value="transpos_IS21"/>
    <property type="match status" value="1"/>
</dbReference>
<dbReference type="InterPro" id="IPR054353">
    <property type="entry name" value="IstA-like_C"/>
</dbReference>
<evidence type="ECO:0000256" key="3">
    <source>
        <dbReference type="ARBA" id="ARBA00023125"/>
    </source>
</evidence>
<keyword evidence="4" id="KW-0233">DNA recombination</keyword>
<evidence type="ECO:0000259" key="5">
    <source>
        <dbReference type="PROSITE" id="PS50531"/>
    </source>
</evidence>
<evidence type="ECO:0000256" key="4">
    <source>
        <dbReference type="ARBA" id="ARBA00023172"/>
    </source>
</evidence>
<evidence type="ECO:0000313" key="7">
    <source>
        <dbReference type="Proteomes" id="UP000183417"/>
    </source>
</evidence>
<dbReference type="EMBL" id="FNPE01000033">
    <property type="protein sequence ID" value="SDZ54574.1"/>
    <property type="molecule type" value="Genomic_DNA"/>
</dbReference>
<proteinExistence type="inferred from homology"/>
<sequence length="514" mass="57628">MKKVITMDMIGKIRRMHRRDKKTQREIARETGLSRNTVAKWLEEAQPVEPKYRREAAKATKLSAYEGELKQALSADAKRPKKERRTAKALFAQIKAAGYEGGYTRVTDFIRKWRQGEGQGAATNAFVPLTFEQGEAFQFDWSEDGLLVGGVYYRLQVSHMKLCASGAFWLVAYPSQGHEMLFDAHTRSFAALGGVARRGIYDNMKTAVDKVKKGKGRVVNARFAAMCAHYLFDPDFCNRASGWEKGLVEKDVQDSRRRIWVEAGQRRFGSFAELNAWLGERCRALWQELRHPQHKAFSIAEMLELEQSHLMPMPVAFDGYVENPAKVSSTCLVTVARNRYSVPCEWAGQMVSTRLYPAHIVVVAGDAVVATHERLSDRDQTRYDWQHYVPLIERKPGALRNGAPFADLPEPLQRMRKALVHQEGGDKVMAQVLAEVPKQGLDAVLVAVELALESAPPSGRVSTEHVINVLGRLQAQPLPETVQTILQVSQTPLADTARYDSLRAASGVQEADHA</sequence>
<organism evidence="6 7">
    <name type="scientific">Delftia lacustris</name>
    <dbReference type="NCBI Taxonomy" id="558537"/>
    <lineage>
        <taxon>Bacteria</taxon>
        <taxon>Pseudomonadati</taxon>
        <taxon>Pseudomonadota</taxon>
        <taxon>Betaproteobacteria</taxon>
        <taxon>Burkholderiales</taxon>
        <taxon>Comamonadaceae</taxon>
        <taxon>Delftia</taxon>
    </lineage>
</organism>
<keyword evidence="3" id="KW-0238">DNA-binding</keyword>
<dbReference type="Pfam" id="PF22483">
    <property type="entry name" value="Mu-transpos_C_2"/>
    <property type="match status" value="1"/>
</dbReference>
<dbReference type="GO" id="GO:0006310">
    <property type="term" value="P:DNA recombination"/>
    <property type="evidence" value="ECO:0007669"/>
    <property type="project" value="UniProtKB-KW"/>
</dbReference>
<name>A0A1H3TWG9_9BURK</name>
<keyword evidence="2" id="KW-0815">Transposition</keyword>
<dbReference type="InterPro" id="IPR017894">
    <property type="entry name" value="HTH_IS21_transposase_type"/>
</dbReference>
<feature type="domain" description="HTH IS21-type" evidence="5">
    <location>
        <begin position="9"/>
        <end position="73"/>
    </location>
</feature>
<dbReference type="AlphaFoldDB" id="A0A1H3TWG9"/>
<reference evidence="6 7" key="1">
    <citation type="submission" date="2016-10" db="EMBL/GenBank/DDBJ databases">
        <authorList>
            <person name="de Groot N.N."/>
        </authorList>
    </citation>
    <scope>NUCLEOTIDE SEQUENCE [LARGE SCALE GENOMIC DNA]</scope>
    <source>
        <strain evidence="6 7">LMG 24775</strain>
    </source>
</reference>
<dbReference type="InterPro" id="IPR001387">
    <property type="entry name" value="Cro/C1-type_HTH"/>
</dbReference>
<dbReference type="PROSITE" id="PS50531">
    <property type="entry name" value="HTH_IS21"/>
    <property type="match status" value="1"/>
</dbReference>
<evidence type="ECO:0000256" key="2">
    <source>
        <dbReference type="ARBA" id="ARBA00022578"/>
    </source>
</evidence>